<dbReference type="InterPro" id="IPR020945">
    <property type="entry name" value="DMSO/NO3_reduct_chaperone"/>
</dbReference>
<dbReference type="STRING" id="1838280.A6M21_07335"/>
<name>A0A1B7LG79_9FIRM</name>
<protein>
    <recommendedName>
        <fullName evidence="4">Dehydrogenase</fullName>
    </recommendedName>
</protein>
<dbReference type="PANTHER" id="PTHR34227">
    <property type="entry name" value="CHAPERONE PROTEIN YCDY"/>
    <property type="match status" value="1"/>
</dbReference>
<dbReference type="EMBL" id="LYVF01000092">
    <property type="protein sequence ID" value="OAT84828.1"/>
    <property type="molecule type" value="Genomic_DNA"/>
</dbReference>
<evidence type="ECO:0008006" key="4">
    <source>
        <dbReference type="Google" id="ProtNLM"/>
    </source>
</evidence>
<dbReference type="InterPro" id="IPR050289">
    <property type="entry name" value="TorD/DmsD_chaperones"/>
</dbReference>
<keyword evidence="1" id="KW-0143">Chaperone</keyword>
<sequence>MRRSLAGVPGWRHDPSIARGLTLLDGSSGKEEEYDFTRLFIGPGRLPAPPYASAYRSTERLLMQEETLAVRQFYRRYGLAAREEGSVPDDFLPVELEFLVYLLALTGRSLERGDGKAGTYRQAYRRFLRRHMLPWIDFFAGDIIQHARTRLLTGIGVLLPAVIRREAGGLLENKA</sequence>
<dbReference type="InterPro" id="IPR036411">
    <property type="entry name" value="TorD-like_sf"/>
</dbReference>
<evidence type="ECO:0000256" key="1">
    <source>
        <dbReference type="ARBA" id="ARBA00023186"/>
    </source>
</evidence>
<evidence type="ECO:0000313" key="2">
    <source>
        <dbReference type="EMBL" id="OAT84828.1"/>
    </source>
</evidence>
<reference evidence="2 3" key="1">
    <citation type="submission" date="2016-04" db="EMBL/GenBank/DDBJ databases">
        <authorList>
            <person name="Evans L.H."/>
            <person name="Alamgir A."/>
            <person name="Owens N."/>
            <person name="Weber N.D."/>
            <person name="Virtaneva K."/>
            <person name="Barbian K."/>
            <person name="Babar A."/>
            <person name="Rosenke K."/>
        </authorList>
    </citation>
    <scope>NUCLEOTIDE SEQUENCE [LARGE SCALE GENOMIC DNA]</scope>
    <source>
        <strain evidence="2 3">LMa1</strain>
    </source>
</reference>
<dbReference type="Proteomes" id="UP000078532">
    <property type="component" value="Unassembled WGS sequence"/>
</dbReference>
<keyword evidence="3" id="KW-1185">Reference proteome</keyword>
<dbReference type="PANTHER" id="PTHR34227:SF1">
    <property type="entry name" value="DIMETHYL SULFOXIDE REDUCTASE CHAPERONE-RELATED"/>
    <property type="match status" value="1"/>
</dbReference>
<dbReference type="SUPFAM" id="SSF89155">
    <property type="entry name" value="TorD-like"/>
    <property type="match status" value="1"/>
</dbReference>
<evidence type="ECO:0000313" key="3">
    <source>
        <dbReference type="Proteomes" id="UP000078532"/>
    </source>
</evidence>
<comment type="caution">
    <text evidence="2">The sequence shown here is derived from an EMBL/GenBank/DDBJ whole genome shotgun (WGS) entry which is preliminary data.</text>
</comment>
<dbReference type="Gene3D" id="1.10.3480.10">
    <property type="entry name" value="TorD-like"/>
    <property type="match status" value="1"/>
</dbReference>
<dbReference type="Pfam" id="PF02613">
    <property type="entry name" value="Nitrate_red_del"/>
    <property type="match status" value="1"/>
</dbReference>
<dbReference type="AlphaFoldDB" id="A0A1B7LG79"/>
<organism evidence="2 3">
    <name type="scientific">Desulfotomaculum copahuensis</name>
    <dbReference type="NCBI Taxonomy" id="1838280"/>
    <lineage>
        <taxon>Bacteria</taxon>
        <taxon>Bacillati</taxon>
        <taxon>Bacillota</taxon>
        <taxon>Clostridia</taxon>
        <taxon>Eubacteriales</taxon>
        <taxon>Desulfotomaculaceae</taxon>
        <taxon>Desulfotomaculum</taxon>
    </lineage>
</organism>
<proteinExistence type="predicted"/>
<gene>
    <name evidence="2" type="ORF">A6M21_07335</name>
</gene>
<accession>A0A1B7LG79</accession>